<dbReference type="GO" id="GO:0004252">
    <property type="term" value="F:serine-type endopeptidase activity"/>
    <property type="evidence" value="ECO:0007669"/>
    <property type="project" value="InterPro"/>
</dbReference>
<dbReference type="InterPro" id="IPR001314">
    <property type="entry name" value="Peptidase_S1A"/>
</dbReference>
<keyword evidence="6" id="KW-1185">Reference proteome</keyword>
<dbReference type="InterPro" id="IPR043504">
    <property type="entry name" value="Peptidase_S1_PA_chymotrypsin"/>
</dbReference>
<dbReference type="InterPro" id="IPR051333">
    <property type="entry name" value="CLIP_Serine_Protease"/>
</dbReference>
<sequence>QAKTPILLKVSLTVVQKSECDQHYRKGDRGLKQGLQDYHLCAGDIKMDTCPGDSGGPLQMKLLSNAKITPFIIGVTSFGSVCGQSTPGVYMKVSPYIPWIRSELAKRGEIIRDWSFKPYACALRYVYLREYEDDVVQKKSATFESLDSTKAHMNIISSVQTVKIHYPSGTNGPDNCYGVIIDEDTVVTLAHCAAFQRISASYVADQNNTRNDVVKVHRHPQYRPNSYDNDIAMLKLKNRFEFSPNFVPACIWSNFDLPNPRFYVTGQGRLDLNEFSNGDTPITAFKPQIVQLAPRADIQQQSNCSFPSEYRTGLSNGLTQEHLCFGNQPFLVPESCQMQIGAPLWRRVWRLERHFEHIYALNLFGKDCGFGRSAVATRLGHHHEWMKSVLLPNYKAVDDAVHFIHSDLYLNDQCRAPDGSEGRCTHVQRCPKIAYDAEAKRDVRLCYDGSLVCCPYEYIRNETRSSAVARELDECENRYRMFHEEYQRWQQSRIDHYYHMVYVGWESGKQTDWSCPGTLISRSLVVLSAYCLSGSGTRPTVVNVGMGNPNETWNKPVVARIREVIIHPNYNASTLQHDIGLVRLENDIVPTARKYPICLWQNETHTPFLLYRMVIVDGESRFVESYPKYNSDCKEYLGVHGSRKLYPSELCADVDASDPRSLTGDPLVWYKRRAADNSSTQYLVGLISYGNSQDQLFVHTRISAYVGWIKSVA</sequence>
<reference evidence="5" key="2">
    <citation type="submission" date="2020-05" db="UniProtKB">
        <authorList>
            <consortium name="EnsemblMetazoa"/>
        </authorList>
    </citation>
    <scope>IDENTIFICATION</scope>
    <source>
        <strain evidence="5">ACHKN1017</strain>
    </source>
</reference>
<dbReference type="Gene3D" id="2.40.10.10">
    <property type="entry name" value="Trypsin-like serine proteases"/>
    <property type="match status" value="4"/>
</dbReference>
<dbReference type="PROSITE" id="PS00135">
    <property type="entry name" value="TRYPSIN_SER"/>
    <property type="match status" value="1"/>
</dbReference>
<evidence type="ECO:0000259" key="4">
    <source>
        <dbReference type="PROSITE" id="PS50240"/>
    </source>
</evidence>
<reference evidence="6" key="1">
    <citation type="submission" date="2013-03" db="EMBL/GenBank/DDBJ databases">
        <title>The Genome Sequence of Anopheles christyi ACHKN1017.</title>
        <authorList>
            <consortium name="The Broad Institute Genomics Platform"/>
            <person name="Neafsey D.E."/>
            <person name="Besansky N."/>
            <person name="Walker B."/>
            <person name="Young S.K."/>
            <person name="Zeng Q."/>
            <person name="Gargeya S."/>
            <person name="Fitzgerald M."/>
            <person name="Haas B."/>
            <person name="Abouelleil A."/>
            <person name="Allen A.W."/>
            <person name="Alvarado L."/>
            <person name="Arachchi H.M."/>
            <person name="Berlin A.M."/>
            <person name="Chapman S.B."/>
            <person name="Gainer-Dewar J."/>
            <person name="Goldberg J."/>
            <person name="Griggs A."/>
            <person name="Gujja S."/>
            <person name="Hansen M."/>
            <person name="Howarth C."/>
            <person name="Imamovic A."/>
            <person name="Ireland A."/>
            <person name="Larimer J."/>
            <person name="McCowan C."/>
            <person name="Murphy C."/>
            <person name="Pearson M."/>
            <person name="Poon T.W."/>
            <person name="Priest M."/>
            <person name="Roberts A."/>
            <person name="Saif S."/>
            <person name="Shea T."/>
            <person name="Sisk P."/>
            <person name="Sykes S."/>
            <person name="Wortman J."/>
            <person name="Nusbaum C."/>
            <person name="Birren B."/>
        </authorList>
    </citation>
    <scope>NUCLEOTIDE SEQUENCE [LARGE SCALE GENOMIC DNA]</scope>
    <source>
        <strain evidence="6">ACHKN1017</strain>
    </source>
</reference>
<dbReference type="SUPFAM" id="SSF50494">
    <property type="entry name" value="Trypsin-like serine proteases"/>
    <property type="match status" value="3"/>
</dbReference>
<dbReference type="EnsemblMetazoa" id="ACHR006994-RA">
    <property type="protein sequence ID" value="ACHR006994-PA"/>
    <property type="gene ID" value="ACHR006994"/>
</dbReference>
<dbReference type="PRINTS" id="PR00722">
    <property type="entry name" value="CHYMOTRYPSIN"/>
</dbReference>
<evidence type="ECO:0000256" key="2">
    <source>
        <dbReference type="ARBA" id="ARBA00023157"/>
    </source>
</evidence>
<evidence type="ECO:0000313" key="6">
    <source>
        <dbReference type="Proteomes" id="UP000075881"/>
    </source>
</evidence>
<dbReference type="GO" id="GO:0006508">
    <property type="term" value="P:proteolysis"/>
    <property type="evidence" value="ECO:0007669"/>
    <property type="project" value="InterPro"/>
</dbReference>
<proteinExistence type="inferred from homology"/>
<organism evidence="5 6">
    <name type="scientific">Anopheles christyi</name>
    <dbReference type="NCBI Taxonomy" id="43041"/>
    <lineage>
        <taxon>Eukaryota</taxon>
        <taxon>Metazoa</taxon>
        <taxon>Ecdysozoa</taxon>
        <taxon>Arthropoda</taxon>
        <taxon>Hexapoda</taxon>
        <taxon>Insecta</taxon>
        <taxon>Pterygota</taxon>
        <taxon>Neoptera</taxon>
        <taxon>Endopterygota</taxon>
        <taxon>Diptera</taxon>
        <taxon>Nematocera</taxon>
        <taxon>Culicoidea</taxon>
        <taxon>Culicidae</taxon>
        <taxon>Anophelinae</taxon>
        <taxon>Anopheles</taxon>
    </lineage>
</organism>
<dbReference type="InterPro" id="IPR009003">
    <property type="entry name" value="Peptidase_S1_PA"/>
</dbReference>
<dbReference type="Pfam" id="PF00089">
    <property type="entry name" value="Trypsin"/>
    <property type="match status" value="3"/>
</dbReference>
<feature type="domain" description="Peptidase S1" evidence="4">
    <location>
        <begin position="1"/>
        <end position="105"/>
    </location>
</feature>
<comment type="similarity">
    <text evidence="3">Belongs to the peptidase S1 family. CLIP subfamily.</text>
</comment>
<accession>A0A182K8A9</accession>
<name>A0A182K8A9_9DIPT</name>
<dbReference type="PROSITE" id="PS50240">
    <property type="entry name" value="TRYPSIN_DOM"/>
    <property type="match status" value="3"/>
</dbReference>
<dbReference type="InterPro" id="IPR033116">
    <property type="entry name" value="TRYPSIN_SER"/>
</dbReference>
<dbReference type="InterPro" id="IPR001254">
    <property type="entry name" value="Trypsin_dom"/>
</dbReference>
<dbReference type="SMART" id="SM00020">
    <property type="entry name" value="Tryp_SPc"/>
    <property type="match status" value="2"/>
</dbReference>
<feature type="domain" description="Peptidase S1" evidence="4">
    <location>
        <begin position="515"/>
        <end position="713"/>
    </location>
</feature>
<dbReference type="STRING" id="43041.A0A182K8A9"/>
<keyword evidence="1" id="KW-0732">Signal</keyword>
<dbReference type="PANTHER" id="PTHR24260:SF147">
    <property type="entry name" value="EG:BACR7A4.3 PROTEIN-RELATED"/>
    <property type="match status" value="1"/>
</dbReference>
<dbReference type="VEuPathDB" id="VectorBase:ACHR006994"/>
<dbReference type="AlphaFoldDB" id="A0A182K8A9"/>
<dbReference type="InterPro" id="IPR022700">
    <property type="entry name" value="CLIP"/>
</dbReference>
<dbReference type="Proteomes" id="UP000075881">
    <property type="component" value="Unassembled WGS sequence"/>
</dbReference>
<evidence type="ECO:0000313" key="5">
    <source>
        <dbReference type="EnsemblMetazoa" id="ACHR006994-PA"/>
    </source>
</evidence>
<keyword evidence="2" id="KW-1015">Disulfide bond</keyword>
<dbReference type="SMART" id="SM00680">
    <property type="entry name" value="CLIP"/>
    <property type="match status" value="1"/>
</dbReference>
<evidence type="ECO:0000256" key="3">
    <source>
        <dbReference type="ARBA" id="ARBA00024195"/>
    </source>
</evidence>
<evidence type="ECO:0000256" key="1">
    <source>
        <dbReference type="ARBA" id="ARBA00022729"/>
    </source>
</evidence>
<feature type="domain" description="Peptidase S1" evidence="4">
    <location>
        <begin position="155"/>
        <end position="391"/>
    </location>
</feature>
<dbReference type="PANTHER" id="PTHR24260">
    <property type="match status" value="1"/>
</dbReference>
<protein>
    <recommendedName>
        <fullName evidence="4">Peptidase S1 domain-containing protein</fullName>
    </recommendedName>
</protein>